<evidence type="ECO:0000256" key="2">
    <source>
        <dbReference type="SAM" id="SignalP"/>
    </source>
</evidence>
<protein>
    <recommendedName>
        <fullName evidence="5">Secreted protein</fullName>
    </recommendedName>
</protein>
<dbReference type="OrthoDB" id="2412648at2759"/>
<proteinExistence type="predicted"/>
<dbReference type="AlphaFoldDB" id="A0A9P6J924"/>
<keyword evidence="2" id="KW-0732">Signal</keyword>
<evidence type="ECO:0000313" key="3">
    <source>
        <dbReference type="EMBL" id="KAF9965223.1"/>
    </source>
</evidence>
<name>A0A9P6J924_MORAP</name>
<gene>
    <name evidence="3" type="ORF">BGZ70_005218</name>
</gene>
<sequence length="133" mass="13500">MRFSIVAVLAATVAVASAQSNSTASATAPATRSASVATGSASSGAPAPTSSGAPVDPYYPFQPNGPCVHKCLTDTGKGMFPGFTTDPHDPNFIPSLGYAHDRGTPKYTAFHTQSGMCIAGCPNIVHLAKITTT</sequence>
<evidence type="ECO:0000256" key="1">
    <source>
        <dbReference type="SAM" id="MobiDB-lite"/>
    </source>
</evidence>
<accession>A0A9P6J924</accession>
<evidence type="ECO:0008006" key="5">
    <source>
        <dbReference type="Google" id="ProtNLM"/>
    </source>
</evidence>
<comment type="caution">
    <text evidence="3">The sequence shown here is derived from an EMBL/GenBank/DDBJ whole genome shotgun (WGS) entry which is preliminary data.</text>
</comment>
<feature type="compositionally biased region" description="Low complexity" evidence="1">
    <location>
        <begin position="21"/>
        <end position="54"/>
    </location>
</feature>
<organism evidence="3 4">
    <name type="scientific">Mortierella alpina</name>
    <name type="common">Oleaginous fungus</name>
    <name type="synonym">Mortierella renispora</name>
    <dbReference type="NCBI Taxonomy" id="64518"/>
    <lineage>
        <taxon>Eukaryota</taxon>
        <taxon>Fungi</taxon>
        <taxon>Fungi incertae sedis</taxon>
        <taxon>Mucoromycota</taxon>
        <taxon>Mortierellomycotina</taxon>
        <taxon>Mortierellomycetes</taxon>
        <taxon>Mortierellales</taxon>
        <taxon>Mortierellaceae</taxon>
        <taxon>Mortierella</taxon>
    </lineage>
</organism>
<reference evidence="3" key="1">
    <citation type="journal article" date="2020" name="Fungal Divers.">
        <title>Resolving the Mortierellaceae phylogeny through synthesis of multi-gene phylogenetics and phylogenomics.</title>
        <authorList>
            <person name="Vandepol N."/>
            <person name="Liber J."/>
            <person name="Desiro A."/>
            <person name="Na H."/>
            <person name="Kennedy M."/>
            <person name="Barry K."/>
            <person name="Grigoriev I.V."/>
            <person name="Miller A.N."/>
            <person name="O'Donnell K."/>
            <person name="Stajich J.E."/>
            <person name="Bonito G."/>
        </authorList>
    </citation>
    <scope>NUCLEOTIDE SEQUENCE</scope>
    <source>
        <strain evidence="3">CK1249</strain>
    </source>
</reference>
<dbReference type="Proteomes" id="UP000738359">
    <property type="component" value="Unassembled WGS sequence"/>
</dbReference>
<feature type="region of interest" description="Disordered" evidence="1">
    <location>
        <begin position="21"/>
        <end position="57"/>
    </location>
</feature>
<feature type="signal peptide" evidence="2">
    <location>
        <begin position="1"/>
        <end position="18"/>
    </location>
</feature>
<keyword evidence="4" id="KW-1185">Reference proteome</keyword>
<dbReference type="EMBL" id="JAAAHY010000276">
    <property type="protein sequence ID" value="KAF9965223.1"/>
    <property type="molecule type" value="Genomic_DNA"/>
</dbReference>
<feature type="chain" id="PRO_5040440417" description="Secreted protein" evidence="2">
    <location>
        <begin position="19"/>
        <end position="133"/>
    </location>
</feature>
<evidence type="ECO:0000313" key="4">
    <source>
        <dbReference type="Proteomes" id="UP000738359"/>
    </source>
</evidence>